<reference evidence="1 2" key="1">
    <citation type="journal article" date="2013" name="Genome Biol.">
        <title>Genome of Acanthamoeba castellanii highlights extensive lateral gene transfer and early evolution of tyrosine kinase signaling.</title>
        <authorList>
            <person name="Clarke M."/>
            <person name="Lohan A.J."/>
            <person name="Liu B."/>
            <person name="Lagkouvardos I."/>
            <person name="Roy S."/>
            <person name="Zafar N."/>
            <person name="Bertelli C."/>
            <person name="Schilde C."/>
            <person name="Kianianmomeni A."/>
            <person name="Burglin T.R."/>
            <person name="Frech C."/>
            <person name="Turcotte B."/>
            <person name="Kopec K.O."/>
            <person name="Synnott J.M."/>
            <person name="Choo C."/>
            <person name="Paponov I."/>
            <person name="Finkler A."/>
            <person name="Soon Heng Tan C."/>
            <person name="Hutchins A.P."/>
            <person name="Weinmeier T."/>
            <person name="Rattei T."/>
            <person name="Chu J.S."/>
            <person name="Gimenez G."/>
            <person name="Irimia M."/>
            <person name="Rigden D.J."/>
            <person name="Fitzpatrick D.A."/>
            <person name="Lorenzo-Morales J."/>
            <person name="Bateman A."/>
            <person name="Chiu C.H."/>
            <person name="Tang P."/>
            <person name="Hegemann P."/>
            <person name="Fromm H."/>
            <person name="Raoult D."/>
            <person name="Greub G."/>
            <person name="Miranda-Saavedra D."/>
            <person name="Chen N."/>
            <person name="Nash P."/>
            <person name="Ginger M.L."/>
            <person name="Horn M."/>
            <person name="Schaap P."/>
            <person name="Caler L."/>
            <person name="Loftus B."/>
        </authorList>
    </citation>
    <scope>NUCLEOTIDE SEQUENCE [LARGE SCALE GENOMIC DNA]</scope>
    <source>
        <strain evidence="1 2">Neff</strain>
    </source>
</reference>
<dbReference type="Proteomes" id="UP000011083">
    <property type="component" value="Unassembled WGS sequence"/>
</dbReference>
<dbReference type="KEGG" id="acan:ACA1_134290"/>
<keyword evidence="2" id="KW-1185">Reference proteome</keyword>
<evidence type="ECO:0000313" key="2">
    <source>
        <dbReference type="Proteomes" id="UP000011083"/>
    </source>
</evidence>
<accession>L8GEA6</accession>
<protein>
    <submittedName>
        <fullName evidence="1">Uncharacterized protein</fullName>
    </submittedName>
</protein>
<proteinExistence type="predicted"/>
<sequence>MQFINAADHGRELQYAISNQYGECYNLTEAGSMNDGAGPTTSSVLLGANTNGNIYRTVSKPVNIGAYGQWNAIQYLLSSYVPEVGNRQPE</sequence>
<dbReference type="RefSeq" id="XP_004333375.1">
    <property type="nucleotide sequence ID" value="XM_004333327.1"/>
</dbReference>
<dbReference type="AlphaFoldDB" id="L8GEA6"/>
<organism evidence="1 2">
    <name type="scientific">Acanthamoeba castellanii (strain ATCC 30010 / Neff)</name>
    <dbReference type="NCBI Taxonomy" id="1257118"/>
    <lineage>
        <taxon>Eukaryota</taxon>
        <taxon>Amoebozoa</taxon>
        <taxon>Discosea</taxon>
        <taxon>Longamoebia</taxon>
        <taxon>Centramoebida</taxon>
        <taxon>Acanthamoebidae</taxon>
        <taxon>Acanthamoeba</taxon>
    </lineage>
</organism>
<dbReference type="OrthoDB" id="6105421at2759"/>
<evidence type="ECO:0000313" key="1">
    <source>
        <dbReference type="EMBL" id="ELR11362.1"/>
    </source>
</evidence>
<dbReference type="EMBL" id="KB008153">
    <property type="protein sequence ID" value="ELR11362.1"/>
    <property type="molecule type" value="Genomic_DNA"/>
</dbReference>
<name>L8GEA6_ACACF</name>
<dbReference type="VEuPathDB" id="AmoebaDB:ACA1_134290"/>
<dbReference type="GeneID" id="14911787"/>
<gene>
    <name evidence="1" type="ORF">ACA1_134290</name>
</gene>